<organism evidence="8 9">
    <name type="scientific">Pseudothermotoga hypogea DSM 11164 = NBRC 106472</name>
    <dbReference type="NCBI Taxonomy" id="1123384"/>
    <lineage>
        <taxon>Bacteria</taxon>
        <taxon>Thermotogati</taxon>
        <taxon>Thermotogota</taxon>
        <taxon>Thermotogae</taxon>
        <taxon>Thermotogales</taxon>
        <taxon>Thermotogaceae</taxon>
        <taxon>Pseudothermotoga</taxon>
    </lineage>
</organism>
<reference evidence="8 9" key="1">
    <citation type="submission" date="2014-01" db="EMBL/GenBank/DDBJ databases">
        <title>Genome sequencing of Thermotog hypogea.</title>
        <authorList>
            <person name="Zhang X."/>
            <person name="Alvare G."/>
            <person name="Fristensky B."/>
            <person name="Chen L."/>
            <person name="Suen T."/>
            <person name="Chen Q."/>
            <person name="Ma K."/>
        </authorList>
    </citation>
    <scope>NUCLEOTIDE SEQUENCE [LARGE SCALE GENOMIC DNA]</scope>
    <source>
        <strain evidence="8 9">DSM 11164</strain>
    </source>
</reference>
<dbReference type="HAMAP" id="MF_02040">
    <property type="entry name" value="Mrp_NBP35"/>
    <property type="match status" value="1"/>
</dbReference>
<evidence type="ECO:0000256" key="5">
    <source>
        <dbReference type="ARBA" id="ARBA00023014"/>
    </source>
</evidence>
<keyword evidence="4 6" id="KW-0408">Iron</keyword>
<dbReference type="InterPro" id="IPR033756">
    <property type="entry name" value="YlxH/NBP35"/>
</dbReference>
<dbReference type="GO" id="GO:0046872">
    <property type="term" value="F:metal ion binding"/>
    <property type="evidence" value="ECO:0007669"/>
    <property type="project" value="UniProtKB-KW"/>
</dbReference>
<proteinExistence type="inferred from homology"/>
<dbReference type="PaxDb" id="1123384-AJ81_01405"/>
<dbReference type="InterPro" id="IPR044304">
    <property type="entry name" value="NUBPL-like"/>
</dbReference>
<dbReference type="SUPFAM" id="SSF52540">
    <property type="entry name" value="P-loop containing nucleoside triphosphate hydrolases"/>
    <property type="match status" value="1"/>
</dbReference>
<dbReference type="RefSeq" id="WP_231845410.1">
    <property type="nucleotide sequence ID" value="NC_022795.1"/>
</dbReference>
<dbReference type="InterPro" id="IPR027417">
    <property type="entry name" value="P-loop_NTPase"/>
</dbReference>
<keyword evidence="7" id="KW-0175">Coiled coil</keyword>
<keyword evidence="2 6" id="KW-0547">Nucleotide-binding</keyword>
<dbReference type="FunFam" id="3.40.50.300:FF:001119">
    <property type="entry name" value="Iron-sulfur cluster carrier protein"/>
    <property type="match status" value="1"/>
</dbReference>
<dbReference type="STRING" id="1123384.AJ81_01405"/>
<comment type="function">
    <text evidence="6">Binds and transfers iron-sulfur (Fe-S) clusters to target apoproteins. Can hydrolyze ATP.</text>
</comment>
<dbReference type="Proteomes" id="UP000077469">
    <property type="component" value="Chromosome"/>
</dbReference>
<dbReference type="PANTHER" id="PTHR42961">
    <property type="entry name" value="IRON-SULFUR PROTEIN NUBPL"/>
    <property type="match status" value="1"/>
</dbReference>
<dbReference type="CDD" id="cd02037">
    <property type="entry name" value="Mrp_NBP35"/>
    <property type="match status" value="1"/>
</dbReference>
<sequence>METSKRFEQVRERQKRLEENMARIKHKLAILSGKGGVGKTTVAVNTAVALAEEGFKVALLDLDLHGPNVPRMLGIEDAPSARDGLIVPVKYGPNMLVLSIGMIVEPEQAVAWRGPLKHSAIMQFLADTDWGDLDFMIFDLPPGTGDEAMSLMQLVKLDGIVLVTTPQRVAVDDVLRAMHFSQEMGHRVLGFVNNMAYLICPHCGKRIETFGDDSSSVLSQLLGLECLATIPLEPRLAKFLDEGKTALMYMRGTEVEKAFRELAANILSRLGGERA</sequence>
<dbReference type="GO" id="GO:0016887">
    <property type="term" value="F:ATP hydrolysis activity"/>
    <property type="evidence" value="ECO:0007669"/>
    <property type="project" value="UniProtKB-UniRule"/>
</dbReference>
<dbReference type="GO" id="GO:0051539">
    <property type="term" value="F:4 iron, 4 sulfur cluster binding"/>
    <property type="evidence" value="ECO:0007669"/>
    <property type="project" value="TreeGrafter"/>
</dbReference>
<evidence type="ECO:0000256" key="6">
    <source>
        <dbReference type="HAMAP-Rule" id="MF_02040"/>
    </source>
</evidence>
<comment type="similarity">
    <text evidence="6">Belongs to the Mrp/NBP35 ATP-binding proteins family.</text>
</comment>
<dbReference type="GO" id="GO:0005524">
    <property type="term" value="F:ATP binding"/>
    <property type="evidence" value="ECO:0007669"/>
    <property type="project" value="UniProtKB-UniRule"/>
</dbReference>
<dbReference type="EMBL" id="CP007141">
    <property type="protein sequence ID" value="AJC73079.1"/>
    <property type="molecule type" value="Genomic_DNA"/>
</dbReference>
<evidence type="ECO:0000256" key="2">
    <source>
        <dbReference type="ARBA" id="ARBA00022741"/>
    </source>
</evidence>
<evidence type="ECO:0000256" key="3">
    <source>
        <dbReference type="ARBA" id="ARBA00022840"/>
    </source>
</evidence>
<keyword evidence="1 6" id="KW-0479">Metal-binding</keyword>
<feature type="coiled-coil region" evidence="7">
    <location>
        <begin position="7"/>
        <end position="34"/>
    </location>
</feature>
<dbReference type="Gene3D" id="3.40.50.300">
    <property type="entry name" value="P-loop containing nucleotide triphosphate hydrolases"/>
    <property type="match status" value="1"/>
</dbReference>
<keyword evidence="6" id="KW-0378">Hydrolase</keyword>
<evidence type="ECO:0000313" key="9">
    <source>
        <dbReference type="Proteomes" id="UP000077469"/>
    </source>
</evidence>
<dbReference type="GO" id="GO:0140663">
    <property type="term" value="F:ATP-dependent FeS chaperone activity"/>
    <property type="evidence" value="ECO:0007669"/>
    <property type="project" value="InterPro"/>
</dbReference>
<dbReference type="PATRIC" id="fig|1123384.7.peg.281"/>
<evidence type="ECO:0000256" key="7">
    <source>
        <dbReference type="SAM" id="Coils"/>
    </source>
</evidence>
<feature type="binding site" evidence="6">
    <location>
        <begin position="33"/>
        <end position="40"/>
    </location>
    <ligand>
        <name>ATP</name>
        <dbReference type="ChEBI" id="CHEBI:30616"/>
    </ligand>
</feature>
<keyword evidence="5 6" id="KW-0411">Iron-sulfur</keyword>
<keyword evidence="9" id="KW-1185">Reference proteome</keyword>
<keyword evidence="3 6" id="KW-0067">ATP-binding</keyword>
<evidence type="ECO:0000313" key="8">
    <source>
        <dbReference type="EMBL" id="AJC73079.1"/>
    </source>
</evidence>
<name>A0A0X1KPC5_9THEM</name>
<accession>A0A0X1KPC5</accession>
<comment type="subunit">
    <text evidence="6">Homodimer.</text>
</comment>
<dbReference type="AlphaFoldDB" id="A0A0X1KPC5"/>
<evidence type="ECO:0000256" key="4">
    <source>
        <dbReference type="ARBA" id="ARBA00023004"/>
    </source>
</evidence>
<evidence type="ECO:0000256" key="1">
    <source>
        <dbReference type="ARBA" id="ARBA00022723"/>
    </source>
</evidence>
<dbReference type="KEGG" id="phy:AJ81_01405"/>
<protein>
    <recommendedName>
        <fullName evidence="6">Iron-sulfur cluster carrier protein</fullName>
    </recommendedName>
</protein>
<dbReference type="InterPro" id="IPR019591">
    <property type="entry name" value="Mrp/NBP35_ATP-bd"/>
</dbReference>
<dbReference type="GO" id="GO:0016226">
    <property type="term" value="P:iron-sulfur cluster assembly"/>
    <property type="evidence" value="ECO:0007669"/>
    <property type="project" value="InterPro"/>
</dbReference>
<gene>
    <name evidence="8" type="ORF">AJ81_01405</name>
</gene>
<dbReference type="PANTHER" id="PTHR42961:SF2">
    <property type="entry name" value="IRON-SULFUR PROTEIN NUBPL"/>
    <property type="match status" value="1"/>
</dbReference>
<dbReference type="Pfam" id="PF10609">
    <property type="entry name" value="ParA"/>
    <property type="match status" value="1"/>
</dbReference>